<proteinExistence type="predicted"/>
<evidence type="ECO:0000313" key="2">
    <source>
        <dbReference type="EMBL" id="QQG66758.1"/>
    </source>
</evidence>
<dbReference type="AlphaFoldDB" id="A0A7T6ARD4"/>
<accession>A0A7T6ARD4</accession>
<evidence type="ECO:0000259" key="1">
    <source>
        <dbReference type="Pfam" id="PF14238"/>
    </source>
</evidence>
<gene>
    <name evidence="2" type="ORF">HP555_13220</name>
</gene>
<dbReference type="RefSeq" id="WP_199263042.1">
    <property type="nucleotide sequence ID" value="NZ_CP054140.1"/>
</dbReference>
<dbReference type="EMBL" id="CP054140">
    <property type="protein sequence ID" value="QQG66758.1"/>
    <property type="molecule type" value="Genomic_DNA"/>
</dbReference>
<dbReference type="Pfam" id="PF14238">
    <property type="entry name" value="DUF4340"/>
    <property type="match status" value="1"/>
</dbReference>
<dbReference type="Proteomes" id="UP000596092">
    <property type="component" value="Chromosome"/>
</dbReference>
<evidence type="ECO:0000313" key="3">
    <source>
        <dbReference type="Proteomes" id="UP000596092"/>
    </source>
</evidence>
<reference evidence="2 3" key="1">
    <citation type="submission" date="2020-05" db="EMBL/GenBank/DDBJ databases">
        <title>Complete genome of Desulfobulbus oligotrophicus.</title>
        <authorList>
            <person name="Podar M."/>
        </authorList>
    </citation>
    <scope>NUCLEOTIDE SEQUENCE [LARGE SCALE GENOMIC DNA]</scope>
    <source>
        <strain evidence="2 3">Prop6</strain>
    </source>
</reference>
<organism evidence="2 3">
    <name type="scientific">Desulfobulbus oligotrophicus</name>
    <dbReference type="NCBI Taxonomy" id="1909699"/>
    <lineage>
        <taxon>Bacteria</taxon>
        <taxon>Pseudomonadati</taxon>
        <taxon>Thermodesulfobacteriota</taxon>
        <taxon>Desulfobulbia</taxon>
        <taxon>Desulfobulbales</taxon>
        <taxon>Desulfobulbaceae</taxon>
        <taxon>Desulfobulbus</taxon>
    </lineage>
</organism>
<protein>
    <submittedName>
        <fullName evidence="2">DUF4340 domain-containing protein</fullName>
    </submittedName>
</protein>
<sequence length="335" mass="37448">MKQLIIIGTLLLLVQTGLMVATHTLRNTDTGRPAGGPFLHLKAADVTEMVLEDRDGRRLLLKKEHETWLLPEKDSFPADSGRVQEFLEQIAGLQRGWPEAATAEAVNRFKVATDQFEWKLTLRQGEKVLGIVYFGSSAGLRKRYIRADGDNEIQTFTAGRYELETAADNWIDTGILQLKPEQVVRVDLPGLHLERGPDGLQPADLSKEEEIIRDRRDQVVRQLTGLRVAGLLGTVEKPEYGLGRPVLSYSVELDDKTTINYVVGREEDLSQSADEDGAAPADDESFVLKVSNQAQLFHIDAWQIHEIKNITRASLVRAKEHKQPTTDGSAHQVEQ</sequence>
<feature type="domain" description="DUF4340" evidence="1">
    <location>
        <begin position="68"/>
        <end position="244"/>
    </location>
</feature>
<dbReference type="InterPro" id="IPR025641">
    <property type="entry name" value="DUF4340"/>
</dbReference>
<dbReference type="KEGG" id="dog:HP555_13220"/>
<keyword evidence="3" id="KW-1185">Reference proteome</keyword>
<name>A0A7T6ARD4_9BACT</name>